<accession>X0X8L6</accession>
<protein>
    <submittedName>
        <fullName evidence="1">Uncharacterized protein</fullName>
    </submittedName>
</protein>
<sequence>TLESLKIAEAEVKKHPKGSIIELCHYSPFEKLPKKKSDIGIIAPGDKLKGKGWDGDQAEREWAKIILNSIERKVHLLNEGHFERKEENQLIIEDNSPVDFMKREDEAIDILKKKYNQTVFSEKSTFDKIHIFSNCTLIYDIFGENLKVKCAEGRIATFIQLINH</sequence>
<evidence type="ECO:0000313" key="1">
    <source>
        <dbReference type="EMBL" id="GAG21316.1"/>
    </source>
</evidence>
<organism evidence="1">
    <name type="scientific">marine sediment metagenome</name>
    <dbReference type="NCBI Taxonomy" id="412755"/>
    <lineage>
        <taxon>unclassified sequences</taxon>
        <taxon>metagenomes</taxon>
        <taxon>ecological metagenomes</taxon>
    </lineage>
</organism>
<name>X0X8L6_9ZZZZ</name>
<proteinExistence type="predicted"/>
<dbReference type="EMBL" id="BARS01034356">
    <property type="protein sequence ID" value="GAG21316.1"/>
    <property type="molecule type" value="Genomic_DNA"/>
</dbReference>
<feature type="non-terminal residue" evidence="1">
    <location>
        <position position="1"/>
    </location>
</feature>
<reference evidence="1" key="1">
    <citation type="journal article" date="2014" name="Front. Microbiol.">
        <title>High frequency of phylogenetically diverse reductive dehalogenase-homologous genes in deep subseafloor sedimentary metagenomes.</title>
        <authorList>
            <person name="Kawai M."/>
            <person name="Futagami T."/>
            <person name="Toyoda A."/>
            <person name="Takaki Y."/>
            <person name="Nishi S."/>
            <person name="Hori S."/>
            <person name="Arai W."/>
            <person name="Tsubouchi T."/>
            <person name="Morono Y."/>
            <person name="Uchiyama I."/>
            <person name="Ito T."/>
            <person name="Fujiyama A."/>
            <person name="Inagaki F."/>
            <person name="Takami H."/>
        </authorList>
    </citation>
    <scope>NUCLEOTIDE SEQUENCE</scope>
    <source>
        <strain evidence="1">Expedition CK06-06</strain>
    </source>
</reference>
<dbReference type="AlphaFoldDB" id="X0X8L6"/>
<gene>
    <name evidence="1" type="ORF">S01H1_53085</name>
</gene>
<comment type="caution">
    <text evidence="1">The sequence shown here is derived from an EMBL/GenBank/DDBJ whole genome shotgun (WGS) entry which is preliminary data.</text>
</comment>